<dbReference type="AlphaFoldDB" id="A0AAV2T9C3"/>
<dbReference type="EMBL" id="CAXLJL010000112">
    <property type="protein sequence ID" value="CAL5132052.1"/>
    <property type="molecule type" value="Genomic_DNA"/>
</dbReference>
<gene>
    <name evidence="1" type="ORF">CDAUBV1_LOCUS4567</name>
</gene>
<organism evidence="1 2">
    <name type="scientific">Calicophoron daubneyi</name>
    <name type="common">Rumen fluke</name>
    <name type="synonym">Paramphistomum daubneyi</name>
    <dbReference type="NCBI Taxonomy" id="300641"/>
    <lineage>
        <taxon>Eukaryota</taxon>
        <taxon>Metazoa</taxon>
        <taxon>Spiralia</taxon>
        <taxon>Lophotrochozoa</taxon>
        <taxon>Platyhelminthes</taxon>
        <taxon>Trematoda</taxon>
        <taxon>Digenea</taxon>
        <taxon>Plagiorchiida</taxon>
        <taxon>Pronocephalata</taxon>
        <taxon>Paramphistomoidea</taxon>
        <taxon>Paramphistomidae</taxon>
        <taxon>Calicophoron</taxon>
    </lineage>
</organism>
<reference evidence="1" key="1">
    <citation type="submission" date="2024-06" db="EMBL/GenBank/DDBJ databases">
        <authorList>
            <person name="Liu X."/>
            <person name="Lenzi L."/>
            <person name="Haldenby T S."/>
            <person name="Uol C."/>
        </authorList>
    </citation>
    <scope>NUCLEOTIDE SEQUENCE</scope>
</reference>
<sequence>MPMDSRHSWSAGLPVLQTACQISQHIRLALQALCCLQTPTMYSWFVRNRHPYFKAGSSLRACRTPVNILELSACAWIPLRKLQCAHIHSTIDQPQDNFASEEDLHITTLTHKTIQLITSNAVNPHVELRPERVESVRQGQFYDLFIPCPWTVHSK</sequence>
<dbReference type="Proteomes" id="UP001497525">
    <property type="component" value="Unassembled WGS sequence"/>
</dbReference>
<proteinExistence type="predicted"/>
<evidence type="ECO:0000313" key="1">
    <source>
        <dbReference type="EMBL" id="CAL5132052.1"/>
    </source>
</evidence>
<protein>
    <submittedName>
        <fullName evidence="1">Uncharacterized protein</fullName>
    </submittedName>
</protein>
<evidence type="ECO:0000313" key="2">
    <source>
        <dbReference type="Proteomes" id="UP001497525"/>
    </source>
</evidence>
<accession>A0AAV2T9C3</accession>
<name>A0AAV2T9C3_CALDB</name>
<comment type="caution">
    <text evidence="1">The sequence shown here is derived from an EMBL/GenBank/DDBJ whole genome shotgun (WGS) entry which is preliminary data.</text>
</comment>